<dbReference type="HOGENOM" id="CLU_2898673_0_0_4"/>
<protein>
    <submittedName>
        <fullName evidence="2">Uncharacterized protein</fullName>
    </submittedName>
</protein>
<organism evidence="2 3">
    <name type="scientific">Laribacter hongkongensis (strain HLHK9)</name>
    <dbReference type="NCBI Taxonomy" id="557598"/>
    <lineage>
        <taxon>Bacteria</taxon>
        <taxon>Pseudomonadati</taxon>
        <taxon>Pseudomonadota</taxon>
        <taxon>Betaproteobacteria</taxon>
        <taxon>Neisseriales</taxon>
        <taxon>Aquaspirillaceae</taxon>
        <taxon>Laribacter</taxon>
    </lineage>
</organism>
<sequence>MDSGPHRSPFPRLGERTLSGFGVRRPGGFSPESGERIINGVRIVDAMIQGMNGGLGKASGQC</sequence>
<dbReference type="KEGG" id="lhk:LHK_02479"/>
<accession>C1DBQ8</accession>
<gene>
    <name evidence="2" type="ordered locus">LHK_02479</name>
</gene>
<proteinExistence type="predicted"/>
<name>C1DBQ8_LARHH</name>
<dbReference type="AlphaFoldDB" id="C1DBQ8"/>
<dbReference type="EMBL" id="CP001154">
    <property type="protein sequence ID" value="ACO75461.1"/>
    <property type="molecule type" value="Genomic_DNA"/>
</dbReference>
<reference evidence="2 3" key="1">
    <citation type="journal article" date="2009" name="PLoS Genet.">
        <title>The complete genome and proteome of Laribacter hongkongensis reveal potential mechanisms for adaptations to different temperatures and habitats.</title>
        <authorList>
            <person name="Woo P.C."/>
            <person name="Lau S.K."/>
            <person name="Tse H."/>
            <person name="Teng J.L."/>
            <person name="Curreem S.O."/>
            <person name="Tsang A.K."/>
            <person name="Fan R.Y."/>
            <person name="Wong G.K."/>
            <person name="Huang Y."/>
            <person name="Loman N.J."/>
            <person name="Snyder L.A."/>
            <person name="Cai J.J."/>
            <person name="Huang J.D."/>
            <person name="Mak W."/>
            <person name="Pallen M.J."/>
            <person name="Lok S."/>
            <person name="Yuen K.Y."/>
        </authorList>
    </citation>
    <scope>NUCLEOTIDE SEQUENCE [LARGE SCALE GENOMIC DNA]</scope>
    <source>
        <strain evidence="2 3">HLHK9</strain>
    </source>
</reference>
<dbReference type="Proteomes" id="UP000002010">
    <property type="component" value="Chromosome"/>
</dbReference>
<evidence type="ECO:0000313" key="2">
    <source>
        <dbReference type="EMBL" id="ACO75461.1"/>
    </source>
</evidence>
<evidence type="ECO:0000256" key="1">
    <source>
        <dbReference type="SAM" id="MobiDB-lite"/>
    </source>
</evidence>
<evidence type="ECO:0000313" key="3">
    <source>
        <dbReference type="Proteomes" id="UP000002010"/>
    </source>
</evidence>
<keyword evidence="3" id="KW-1185">Reference proteome</keyword>
<feature type="region of interest" description="Disordered" evidence="1">
    <location>
        <begin position="1"/>
        <end position="34"/>
    </location>
</feature>